<reference evidence="11" key="1">
    <citation type="journal article" date="2018" name="Nat. Microbiol.">
        <title>Leveraging single-cell genomics to expand the fungal tree of life.</title>
        <authorList>
            <person name="Ahrendt S.R."/>
            <person name="Quandt C.A."/>
            <person name="Ciobanu D."/>
            <person name="Clum A."/>
            <person name="Salamov A."/>
            <person name="Andreopoulos B."/>
            <person name="Cheng J.F."/>
            <person name="Woyke T."/>
            <person name="Pelin A."/>
            <person name="Henrissat B."/>
            <person name="Reynolds N.K."/>
            <person name="Benny G.L."/>
            <person name="Smith M.E."/>
            <person name="James T.Y."/>
            <person name="Grigoriev I.V."/>
        </authorList>
    </citation>
    <scope>NUCLEOTIDE SEQUENCE [LARGE SCALE GENOMIC DNA]</scope>
    <source>
        <strain evidence="11">RSA 1356</strain>
    </source>
</reference>
<dbReference type="EMBL" id="KZ992428">
    <property type="protein sequence ID" value="RKP11073.1"/>
    <property type="molecule type" value="Genomic_DNA"/>
</dbReference>
<feature type="non-terminal residue" evidence="10">
    <location>
        <position position="424"/>
    </location>
</feature>
<dbReference type="PROSITE" id="PS51194">
    <property type="entry name" value="HELICASE_CTER"/>
    <property type="match status" value="1"/>
</dbReference>
<dbReference type="GO" id="GO:0016787">
    <property type="term" value="F:hydrolase activity"/>
    <property type="evidence" value="ECO:0007669"/>
    <property type="project" value="UniProtKB-KW"/>
</dbReference>
<dbReference type="Gene3D" id="3.40.50.300">
    <property type="entry name" value="P-loop containing nucleotide triphosphate hydrolases"/>
    <property type="match status" value="2"/>
</dbReference>
<dbReference type="InterPro" id="IPR014001">
    <property type="entry name" value="Helicase_ATP-bd"/>
</dbReference>
<dbReference type="InterPro" id="IPR027417">
    <property type="entry name" value="P-loop_NTPase"/>
</dbReference>
<protein>
    <recommendedName>
        <fullName evidence="1">RNA helicase</fullName>
        <ecNumber evidence="1">3.6.4.13</ecNumber>
    </recommendedName>
</protein>
<dbReference type="CDD" id="cd00268">
    <property type="entry name" value="DEADc"/>
    <property type="match status" value="1"/>
</dbReference>
<evidence type="ECO:0000313" key="11">
    <source>
        <dbReference type="Proteomes" id="UP000271241"/>
    </source>
</evidence>
<dbReference type="AlphaFoldDB" id="A0A4P9XXA4"/>
<feature type="domain" description="DEAD-box RNA helicase Q" evidence="9">
    <location>
        <begin position="23"/>
        <end position="51"/>
    </location>
</feature>
<feature type="domain" description="Helicase ATP-binding" evidence="7">
    <location>
        <begin position="54"/>
        <end position="245"/>
    </location>
</feature>
<dbReference type="InterPro" id="IPR014014">
    <property type="entry name" value="RNA_helicase_DEAD_Q_motif"/>
</dbReference>
<feature type="short sequence motif" description="Q motif" evidence="6">
    <location>
        <begin position="23"/>
        <end position="51"/>
    </location>
</feature>
<feature type="domain" description="Helicase C-terminal" evidence="8">
    <location>
        <begin position="256"/>
        <end position="424"/>
    </location>
</feature>
<dbReference type="PANTHER" id="PTHR47958">
    <property type="entry name" value="ATP-DEPENDENT RNA HELICASE DBP3"/>
    <property type="match status" value="1"/>
</dbReference>
<dbReference type="Pfam" id="PF00271">
    <property type="entry name" value="Helicase_C"/>
    <property type="match status" value="1"/>
</dbReference>
<dbReference type="STRING" id="78915.A0A4P9XXA4"/>
<dbReference type="PROSITE" id="PS51192">
    <property type="entry name" value="HELICASE_ATP_BIND_1"/>
    <property type="match status" value="1"/>
</dbReference>
<dbReference type="EC" id="3.6.4.13" evidence="1"/>
<sequence>DLETVRESHRIKAKGRHVPPPLMDFAHLVLPDVLRENMRIAGFSAPTPVQMQALPAALTARDLVVAAPTGSGKTLAFLLPCVLHAYALSGAFCTRGQPYAIVIAPTHDLCSQLEVKAQMLCRGLPNMRTALLTGETPLPPQLHRLRRGAALAFATPGRLLRVLETLPQDEWPRADIVVLDEVDRLLTSRNGEESIKRILAQLASVDGGARDQRIGSTRQIMMLSATRAWRARRVLKAWLHEAIRIGVGDLDVVAPDVRQTFIWLENSAKKRQLFRILTDSNRFSSPAVVFVESRLGAEMLARAVEQRCTGIRTRYVHGETPSTERDAVVRACQDGSVDVVVATGGLWSRGIDLTRIRLVINFDMPNNLNEYVHQVGRAGRLGESGHAITFINKDSKSLFHELLEMLREVPSSKLDPLPEQLRKH</sequence>
<keyword evidence="2" id="KW-0547">Nucleotide-binding</keyword>
<evidence type="ECO:0000259" key="7">
    <source>
        <dbReference type="PROSITE" id="PS51192"/>
    </source>
</evidence>
<gene>
    <name evidence="10" type="ORF">THASP1DRAFT_9216</name>
</gene>
<dbReference type="SMART" id="SM00487">
    <property type="entry name" value="DEXDc"/>
    <property type="match status" value="1"/>
</dbReference>
<keyword evidence="4" id="KW-0347">Helicase</keyword>
<dbReference type="GO" id="GO:0005524">
    <property type="term" value="F:ATP binding"/>
    <property type="evidence" value="ECO:0007669"/>
    <property type="project" value="UniProtKB-KW"/>
</dbReference>
<dbReference type="SMART" id="SM00490">
    <property type="entry name" value="HELICc"/>
    <property type="match status" value="1"/>
</dbReference>
<evidence type="ECO:0000256" key="3">
    <source>
        <dbReference type="ARBA" id="ARBA00022801"/>
    </source>
</evidence>
<dbReference type="InterPro" id="IPR001650">
    <property type="entry name" value="Helicase_C-like"/>
</dbReference>
<evidence type="ECO:0000256" key="2">
    <source>
        <dbReference type="ARBA" id="ARBA00022741"/>
    </source>
</evidence>
<proteinExistence type="predicted"/>
<evidence type="ECO:0000256" key="5">
    <source>
        <dbReference type="ARBA" id="ARBA00022840"/>
    </source>
</evidence>
<keyword evidence="11" id="KW-1185">Reference proteome</keyword>
<evidence type="ECO:0000313" key="10">
    <source>
        <dbReference type="EMBL" id="RKP11073.1"/>
    </source>
</evidence>
<evidence type="ECO:0000259" key="8">
    <source>
        <dbReference type="PROSITE" id="PS51194"/>
    </source>
</evidence>
<keyword evidence="5" id="KW-0067">ATP-binding</keyword>
<organism evidence="10 11">
    <name type="scientific">Thamnocephalis sphaerospora</name>
    <dbReference type="NCBI Taxonomy" id="78915"/>
    <lineage>
        <taxon>Eukaryota</taxon>
        <taxon>Fungi</taxon>
        <taxon>Fungi incertae sedis</taxon>
        <taxon>Zoopagomycota</taxon>
        <taxon>Zoopagomycotina</taxon>
        <taxon>Zoopagomycetes</taxon>
        <taxon>Zoopagales</taxon>
        <taxon>Sigmoideomycetaceae</taxon>
        <taxon>Thamnocephalis</taxon>
    </lineage>
</organism>
<dbReference type="Pfam" id="PF00270">
    <property type="entry name" value="DEAD"/>
    <property type="match status" value="1"/>
</dbReference>
<keyword evidence="3 10" id="KW-0378">Hydrolase</keyword>
<dbReference type="CDD" id="cd18787">
    <property type="entry name" value="SF2_C_DEAD"/>
    <property type="match status" value="1"/>
</dbReference>
<accession>A0A4P9XXA4</accession>
<dbReference type="OrthoDB" id="18170at2759"/>
<dbReference type="Proteomes" id="UP000271241">
    <property type="component" value="Unassembled WGS sequence"/>
</dbReference>
<evidence type="ECO:0000256" key="4">
    <source>
        <dbReference type="ARBA" id="ARBA00022806"/>
    </source>
</evidence>
<evidence type="ECO:0000256" key="6">
    <source>
        <dbReference type="PROSITE-ProRule" id="PRU00552"/>
    </source>
</evidence>
<dbReference type="SUPFAM" id="SSF52540">
    <property type="entry name" value="P-loop containing nucleoside triphosphate hydrolases"/>
    <property type="match status" value="1"/>
</dbReference>
<dbReference type="GO" id="GO:0003676">
    <property type="term" value="F:nucleic acid binding"/>
    <property type="evidence" value="ECO:0007669"/>
    <property type="project" value="InterPro"/>
</dbReference>
<dbReference type="GO" id="GO:0003724">
    <property type="term" value="F:RNA helicase activity"/>
    <property type="evidence" value="ECO:0007669"/>
    <property type="project" value="UniProtKB-EC"/>
</dbReference>
<dbReference type="InterPro" id="IPR011545">
    <property type="entry name" value="DEAD/DEAH_box_helicase_dom"/>
</dbReference>
<feature type="non-terminal residue" evidence="10">
    <location>
        <position position="1"/>
    </location>
</feature>
<name>A0A4P9XXA4_9FUNG</name>
<evidence type="ECO:0000256" key="1">
    <source>
        <dbReference type="ARBA" id="ARBA00012552"/>
    </source>
</evidence>
<evidence type="ECO:0000259" key="9">
    <source>
        <dbReference type="PROSITE" id="PS51195"/>
    </source>
</evidence>
<dbReference type="InterPro" id="IPR044742">
    <property type="entry name" value="DEAD/DEAH_RhlB"/>
</dbReference>
<dbReference type="PROSITE" id="PS51195">
    <property type="entry name" value="Q_MOTIF"/>
    <property type="match status" value="1"/>
</dbReference>